<dbReference type="AlphaFoldDB" id="A0A0A9CJU5"/>
<proteinExistence type="predicted"/>
<name>A0A0A9CJU5_ARUDO</name>
<evidence type="ECO:0000313" key="2">
    <source>
        <dbReference type="EMBL" id="JAD73625.1"/>
    </source>
</evidence>
<sequence length="27" mass="3145">MDFMVQCSLTVSQIISISFYMLMVLML</sequence>
<reference evidence="2" key="1">
    <citation type="submission" date="2014-09" db="EMBL/GenBank/DDBJ databases">
        <authorList>
            <person name="Magalhaes I.L.F."/>
            <person name="Oliveira U."/>
            <person name="Santos F.R."/>
            <person name="Vidigal T.H.D.A."/>
            <person name="Brescovit A.D."/>
            <person name="Santos A.J."/>
        </authorList>
    </citation>
    <scope>NUCLEOTIDE SEQUENCE</scope>
    <source>
        <tissue evidence="2">Shoot tissue taken approximately 20 cm above the soil surface</tissue>
    </source>
</reference>
<evidence type="ECO:0000256" key="1">
    <source>
        <dbReference type="SAM" id="Phobius"/>
    </source>
</evidence>
<organism evidence="2">
    <name type="scientific">Arundo donax</name>
    <name type="common">Giant reed</name>
    <name type="synonym">Donax arundinaceus</name>
    <dbReference type="NCBI Taxonomy" id="35708"/>
    <lineage>
        <taxon>Eukaryota</taxon>
        <taxon>Viridiplantae</taxon>
        <taxon>Streptophyta</taxon>
        <taxon>Embryophyta</taxon>
        <taxon>Tracheophyta</taxon>
        <taxon>Spermatophyta</taxon>
        <taxon>Magnoliopsida</taxon>
        <taxon>Liliopsida</taxon>
        <taxon>Poales</taxon>
        <taxon>Poaceae</taxon>
        <taxon>PACMAD clade</taxon>
        <taxon>Arundinoideae</taxon>
        <taxon>Arundineae</taxon>
        <taxon>Arundo</taxon>
    </lineage>
</organism>
<dbReference type="EMBL" id="GBRH01224270">
    <property type="protein sequence ID" value="JAD73625.1"/>
    <property type="molecule type" value="Transcribed_RNA"/>
</dbReference>
<feature type="transmembrane region" description="Helical" evidence="1">
    <location>
        <begin position="7"/>
        <end position="26"/>
    </location>
</feature>
<keyword evidence="1" id="KW-1133">Transmembrane helix</keyword>
<protein>
    <submittedName>
        <fullName evidence="2">Uncharacterized protein</fullName>
    </submittedName>
</protein>
<accession>A0A0A9CJU5</accession>
<keyword evidence="1" id="KW-0472">Membrane</keyword>
<reference evidence="2" key="2">
    <citation type="journal article" date="2015" name="Data Brief">
        <title>Shoot transcriptome of the giant reed, Arundo donax.</title>
        <authorList>
            <person name="Barrero R.A."/>
            <person name="Guerrero F.D."/>
            <person name="Moolhuijzen P."/>
            <person name="Goolsby J.A."/>
            <person name="Tidwell J."/>
            <person name="Bellgard S.E."/>
            <person name="Bellgard M.I."/>
        </authorList>
    </citation>
    <scope>NUCLEOTIDE SEQUENCE</scope>
    <source>
        <tissue evidence="2">Shoot tissue taken approximately 20 cm above the soil surface</tissue>
    </source>
</reference>
<keyword evidence="1" id="KW-0812">Transmembrane</keyword>